<protein>
    <recommendedName>
        <fullName evidence="2">C2H2-type domain-containing protein</fullName>
    </recommendedName>
</protein>
<sequence length="836" mass="95048">MDFNLCFDNPMADNIPGSLFAMESDDSHNSSASPGWTDTSKSPAIPSNMFWKSFAIEGVGDGATGNEDAHHQCPKDFRSWSAQLDDPLELQVLDNIQTFLHETDVPENDTFMGSVLTTTCPADTTGLPMPFSTLQKPFIEPRPLDTQPQRLDCTSARIEASSLATKHSNFPSKPVRLRNSNPRSLLQGSEKTARSRRERKRGNVSSKSASAYKINPIKNKKMRNCVTPGRALASLKASLDLYQSPLPQVQSKVAVLLRHLDQVIEDHYWQIDLDAELDEVASTTASSFSRIPSSSSMSIPDDDDTNGTSISSATHQDFDMLNSNSLPLEKEQSSTRPDKSRHTFPCTMEGCSWSFKSFGDWKRHEETTHWPQESFMCLHCTTLELNQDGNVVCEFCQQPSLIMNSSVQDHYLHCADAQSRANIFPRKDKLSKHLQGRHAIKASEANDLSKNWGFSINSNWPRECAYCTTSFQTWDERMRHIPIHFRSQDHQPKGPSHRHDGDGSDDDDDDDFPDSHYPSRKEIPGSRRGRPKSSRNRTQHDSSMRQRDYSSRQPHNRRSESHTLLHEQLDHSCPAPSTRRTLGVTLQRWLNDTDDQTIDPLNTLLEDSFFDNALLEKAIRLASQIEAFSEPSTLQTEKTSDCESPKHRNPYLMNNLHFVILILLPFLWEIALFQPMFQWLSFIEVHAMWLYQLLRQPASTLEGQDPWLFTHRQPFAPHWASTIVRNLPALPIWMTMFHSDSEILRLHELLFSINCTSLQITAYHYALAPSCATSGIEDVDRSSTTNIGRSDSTYLLLFTKLEYHDPLDSITTNSVSVLVLVIRFNELCNLLKAFRF</sequence>
<feature type="compositionally biased region" description="Basic and acidic residues" evidence="1">
    <location>
        <begin position="486"/>
        <end position="502"/>
    </location>
</feature>
<feature type="domain" description="C2H2-type" evidence="2">
    <location>
        <begin position="346"/>
        <end position="369"/>
    </location>
</feature>
<evidence type="ECO:0000259" key="2">
    <source>
        <dbReference type="PROSITE" id="PS00028"/>
    </source>
</evidence>
<keyword evidence="4" id="KW-1185">Reference proteome</keyword>
<feature type="compositionally biased region" description="Basic and acidic residues" evidence="1">
    <location>
        <begin position="557"/>
        <end position="570"/>
    </location>
</feature>
<feature type="region of interest" description="Disordered" evidence="1">
    <location>
        <begin position="485"/>
        <end position="577"/>
    </location>
</feature>
<comment type="caution">
    <text evidence="3">The sequence shown here is derived from an EMBL/GenBank/DDBJ whole genome shotgun (WGS) entry which is preliminary data.</text>
</comment>
<feature type="region of interest" description="Disordered" evidence="1">
    <location>
        <begin position="288"/>
        <end position="313"/>
    </location>
</feature>
<feature type="compositionally biased region" description="Low complexity" evidence="1">
    <location>
        <begin position="288"/>
        <end position="299"/>
    </location>
</feature>
<dbReference type="Proteomes" id="UP000566819">
    <property type="component" value="Unassembled WGS sequence"/>
</dbReference>
<feature type="compositionally biased region" description="Basic residues" evidence="1">
    <location>
        <begin position="527"/>
        <end position="537"/>
    </location>
</feature>
<feature type="compositionally biased region" description="Basic and acidic residues" evidence="1">
    <location>
        <begin position="513"/>
        <end position="525"/>
    </location>
</feature>
<feature type="compositionally biased region" description="Basic and acidic residues" evidence="1">
    <location>
        <begin position="538"/>
        <end position="550"/>
    </location>
</feature>
<organism evidence="3 4">
    <name type="scientific">Cudoniella acicularis</name>
    <dbReference type="NCBI Taxonomy" id="354080"/>
    <lineage>
        <taxon>Eukaryota</taxon>
        <taxon>Fungi</taxon>
        <taxon>Dikarya</taxon>
        <taxon>Ascomycota</taxon>
        <taxon>Pezizomycotina</taxon>
        <taxon>Leotiomycetes</taxon>
        <taxon>Helotiales</taxon>
        <taxon>Tricladiaceae</taxon>
        <taxon>Cudoniella</taxon>
    </lineage>
</organism>
<evidence type="ECO:0000313" key="4">
    <source>
        <dbReference type="Proteomes" id="UP000566819"/>
    </source>
</evidence>
<dbReference type="PROSITE" id="PS00028">
    <property type="entry name" value="ZINC_FINGER_C2H2_1"/>
    <property type="match status" value="2"/>
</dbReference>
<dbReference type="InterPro" id="IPR013087">
    <property type="entry name" value="Znf_C2H2_type"/>
</dbReference>
<evidence type="ECO:0000313" key="3">
    <source>
        <dbReference type="EMBL" id="KAF4635172.1"/>
    </source>
</evidence>
<gene>
    <name evidence="3" type="ORF">G7Y89_g2931</name>
</gene>
<feature type="compositionally biased region" description="Polar residues" evidence="1">
    <location>
        <begin position="29"/>
        <end position="42"/>
    </location>
</feature>
<dbReference type="EMBL" id="JAAMPI010000137">
    <property type="protein sequence ID" value="KAF4635172.1"/>
    <property type="molecule type" value="Genomic_DNA"/>
</dbReference>
<feature type="compositionally biased region" description="Acidic residues" evidence="1">
    <location>
        <begin position="503"/>
        <end position="512"/>
    </location>
</feature>
<dbReference type="SMART" id="SM00355">
    <property type="entry name" value="ZnF_C2H2"/>
    <property type="match status" value="2"/>
</dbReference>
<dbReference type="OrthoDB" id="3564142at2759"/>
<proteinExistence type="predicted"/>
<evidence type="ECO:0000256" key="1">
    <source>
        <dbReference type="SAM" id="MobiDB-lite"/>
    </source>
</evidence>
<name>A0A8H4W624_9HELO</name>
<accession>A0A8H4W624</accession>
<feature type="region of interest" description="Disordered" evidence="1">
    <location>
        <begin position="20"/>
        <end position="43"/>
    </location>
</feature>
<reference evidence="3 4" key="1">
    <citation type="submission" date="2020-03" db="EMBL/GenBank/DDBJ databases">
        <title>Draft Genome Sequence of Cudoniella acicularis.</title>
        <authorList>
            <person name="Buettner E."/>
            <person name="Kellner H."/>
        </authorList>
    </citation>
    <scope>NUCLEOTIDE SEQUENCE [LARGE SCALE GENOMIC DNA]</scope>
    <source>
        <strain evidence="3 4">DSM 108380</strain>
    </source>
</reference>
<dbReference type="AlphaFoldDB" id="A0A8H4W624"/>
<feature type="domain" description="C2H2-type" evidence="2">
    <location>
        <begin position="464"/>
        <end position="484"/>
    </location>
</feature>
<feature type="compositionally biased region" description="Polar residues" evidence="1">
    <location>
        <begin position="178"/>
        <end position="190"/>
    </location>
</feature>
<feature type="region of interest" description="Disordered" evidence="1">
    <location>
        <begin position="162"/>
        <end position="213"/>
    </location>
</feature>
<feature type="compositionally biased region" description="Polar residues" evidence="1">
    <location>
        <begin position="162"/>
        <end position="171"/>
    </location>
</feature>